<name>A0A516NG79_9NOCA</name>
<dbReference type="PANTHER" id="PTHR44846:SF17">
    <property type="entry name" value="GNTR-FAMILY TRANSCRIPTIONAL REGULATOR"/>
    <property type="match status" value="1"/>
</dbReference>
<feature type="domain" description="HTH gntR-type" evidence="4">
    <location>
        <begin position="8"/>
        <end position="76"/>
    </location>
</feature>
<dbReference type="GO" id="GO:0003677">
    <property type="term" value="F:DNA binding"/>
    <property type="evidence" value="ECO:0007669"/>
    <property type="project" value="UniProtKB-KW"/>
</dbReference>
<dbReference type="Gene3D" id="3.40.1410.10">
    <property type="entry name" value="Chorismate lyase-like"/>
    <property type="match status" value="1"/>
</dbReference>
<evidence type="ECO:0000313" key="6">
    <source>
        <dbReference type="Proteomes" id="UP000317039"/>
    </source>
</evidence>
<dbReference type="SMART" id="SM00345">
    <property type="entry name" value="HTH_GNTR"/>
    <property type="match status" value="1"/>
</dbReference>
<gene>
    <name evidence="5" type="ORF">FOH10_03240</name>
</gene>
<dbReference type="GO" id="GO:0003700">
    <property type="term" value="F:DNA-binding transcription factor activity"/>
    <property type="evidence" value="ECO:0007669"/>
    <property type="project" value="InterPro"/>
</dbReference>
<dbReference type="EMBL" id="CP041695">
    <property type="protein sequence ID" value="QDP77912.1"/>
    <property type="molecule type" value="Genomic_DNA"/>
</dbReference>
<reference evidence="5 6" key="1">
    <citation type="submission" date="2019-07" db="EMBL/GenBank/DDBJ databases">
        <title>Complete Genome Sequence and Methylome Analysis of Nocardia otitidis-caviarum NEB252.</title>
        <authorList>
            <person name="Fomenkov A."/>
            <person name="Anton B.P."/>
            <person name="Vincze T."/>
            <person name="Roberts R.J."/>
        </authorList>
    </citation>
    <scope>NUCLEOTIDE SEQUENCE [LARGE SCALE GENOMIC DNA]</scope>
    <source>
        <strain evidence="5 6">NEB252</strain>
    </source>
</reference>
<keyword evidence="1" id="KW-0805">Transcription regulation</keyword>
<keyword evidence="3" id="KW-0804">Transcription</keyword>
<dbReference type="InterPro" id="IPR036390">
    <property type="entry name" value="WH_DNA-bd_sf"/>
</dbReference>
<keyword evidence="2" id="KW-0238">DNA-binding</keyword>
<dbReference type="Proteomes" id="UP000317039">
    <property type="component" value="Chromosome"/>
</dbReference>
<dbReference type="PROSITE" id="PS50949">
    <property type="entry name" value="HTH_GNTR"/>
    <property type="match status" value="1"/>
</dbReference>
<evidence type="ECO:0000259" key="4">
    <source>
        <dbReference type="PROSITE" id="PS50949"/>
    </source>
</evidence>
<dbReference type="SUPFAM" id="SSF46785">
    <property type="entry name" value="Winged helix' DNA-binding domain"/>
    <property type="match status" value="1"/>
</dbReference>
<evidence type="ECO:0000256" key="3">
    <source>
        <dbReference type="ARBA" id="ARBA00023163"/>
    </source>
</evidence>
<dbReference type="SUPFAM" id="SSF64288">
    <property type="entry name" value="Chorismate lyase-like"/>
    <property type="match status" value="1"/>
</dbReference>
<dbReference type="GeneID" id="80331413"/>
<protein>
    <submittedName>
        <fullName evidence="5">GntR family transcriptional regulator</fullName>
    </submittedName>
</protein>
<dbReference type="SMART" id="SM00866">
    <property type="entry name" value="UTRA"/>
    <property type="match status" value="1"/>
</dbReference>
<dbReference type="Gene3D" id="1.10.10.10">
    <property type="entry name" value="Winged helix-like DNA-binding domain superfamily/Winged helix DNA-binding domain"/>
    <property type="match status" value="1"/>
</dbReference>
<evidence type="ECO:0000256" key="1">
    <source>
        <dbReference type="ARBA" id="ARBA00023015"/>
    </source>
</evidence>
<dbReference type="GO" id="GO:0045892">
    <property type="term" value="P:negative regulation of DNA-templated transcription"/>
    <property type="evidence" value="ECO:0007669"/>
    <property type="project" value="TreeGrafter"/>
</dbReference>
<evidence type="ECO:0000256" key="2">
    <source>
        <dbReference type="ARBA" id="ARBA00023125"/>
    </source>
</evidence>
<dbReference type="InterPro" id="IPR050679">
    <property type="entry name" value="Bact_HTH_transcr_reg"/>
</dbReference>
<dbReference type="InterPro" id="IPR028978">
    <property type="entry name" value="Chorismate_lyase_/UTRA_dom_sf"/>
</dbReference>
<dbReference type="PANTHER" id="PTHR44846">
    <property type="entry name" value="MANNOSYL-D-GLYCERATE TRANSPORT/METABOLISM SYSTEM REPRESSOR MNGR-RELATED"/>
    <property type="match status" value="1"/>
</dbReference>
<evidence type="ECO:0000313" key="5">
    <source>
        <dbReference type="EMBL" id="QDP77912.1"/>
    </source>
</evidence>
<dbReference type="RefSeq" id="WP_143979567.1">
    <property type="nucleotide sequence ID" value="NZ_CP041695.1"/>
</dbReference>
<dbReference type="Pfam" id="PF00392">
    <property type="entry name" value="GntR"/>
    <property type="match status" value="1"/>
</dbReference>
<dbReference type="InterPro" id="IPR011663">
    <property type="entry name" value="UTRA"/>
</dbReference>
<dbReference type="AlphaFoldDB" id="A0A516NG79"/>
<dbReference type="Pfam" id="PF07702">
    <property type="entry name" value="UTRA"/>
    <property type="match status" value="1"/>
</dbReference>
<proteinExistence type="predicted"/>
<dbReference type="InterPro" id="IPR000524">
    <property type="entry name" value="Tscrpt_reg_HTH_GntR"/>
</dbReference>
<organism evidence="5 6">
    <name type="scientific">Nocardia otitidiscaviarum</name>
    <dbReference type="NCBI Taxonomy" id="1823"/>
    <lineage>
        <taxon>Bacteria</taxon>
        <taxon>Bacillati</taxon>
        <taxon>Actinomycetota</taxon>
        <taxon>Actinomycetes</taxon>
        <taxon>Mycobacteriales</taxon>
        <taxon>Nocardiaceae</taxon>
        <taxon>Nocardia</taxon>
    </lineage>
</organism>
<dbReference type="InterPro" id="IPR036388">
    <property type="entry name" value="WH-like_DNA-bd_sf"/>
</dbReference>
<dbReference type="PRINTS" id="PR00035">
    <property type="entry name" value="HTHGNTR"/>
</dbReference>
<sequence length="249" mass="27610">MPEIEEVLPKYLQIAGHLRDQIVRGDLAPGDEVPSERELATDWKVARPTAAKALQVLRQQRLVESRRGSGTFVLEPHAAPRARERYERAAAMGTMYSPTEKVEFASASILDAPPHVASALGLEVGAQVAQRRRIIRNVISGPTELSISWFPAAFTKDAPRLLDTTEGIRGGTLPYLSDVFGLRSLYARDQVSARLATDEEREVLGLPNPSAVLVYWLVAYDSGDSPIEFDEAVYPPDRWAFRQEFPVTV</sequence>
<dbReference type="KEGG" id="nod:FOH10_03240"/>
<dbReference type="CDD" id="cd07377">
    <property type="entry name" value="WHTH_GntR"/>
    <property type="match status" value="1"/>
</dbReference>
<accession>A0A516NG79</accession>